<dbReference type="InterPro" id="IPR012678">
    <property type="entry name" value="Ribosomal_uL23/eL15/eS24_sf"/>
</dbReference>
<dbReference type="Pfam" id="PF01282">
    <property type="entry name" value="Ribosomal_S24e"/>
    <property type="match status" value="1"/>
</dbReference>
<proteinExistence type="inferred from homology"/>
<gene>
    <name evidence="6" type="ORF">POVWA1_031340</name>
    <name evidence="7" type="ORF">POVWA2_031060</name>
</gene>
<reference evidence="8 9" key="2">
    <citation type="submission" date="2016-05" db="EMBL/GenBank/DDBJ databases">
        <authorList>
            <person name="Naeem Raeece"/>
        </authorList>
    </citation>
    <scope>NUCLEOTIDE SEQUENCE [LARGE SCALE GENOMIC DNA]</scope>
</reference>
<dbReference type="InterPro" id="IPR018098">
    <property type="entry name" value="Ribosomal_eS24_CS"/>
</dbReference>
<dbReference type="GO" id="GO:1990904">
    <property type="term" value="C:ribonucleoprotein complex"/>
    <property type="evidence" value="ECO:0007669"/>
    <property type="project" value="UniProtKB-KW"/>
</dbReference>
<dbReference type="Proteomes" id="UP000078550">
    <property type="component" value="Unassembled WGS sequence"/>
</dbReference>
<keyword evidence="2 6" id="KW-0689">Ribosomal protein</keyword>
<dbReference type="HAMAP" id="MF_00545">
    <property type="entry name" value="Ribosomal_eS24"/>
    <property type="match status" value="1"/>
</dbReference>
<organism evidence="6 9">
    <name type="scientific">Plasmodium ovale wallikeri</name>
    <dbReference type="NCBI Taxonomy" id="864142"/>
    <lineage>
        <taxon>Eukaryota</taxon>
        <taxon>Sar</taxon>
        <taxon>Alveolata</taxon>
        <taxon>Apicomplexa</taxon>
        <taxon>Aconoidasida</taxon>
        <taxon>Haemosporida</taxon>
        <taxon>Plasmodiidae</taxon>
        <taxon>Plasmodium</taxon>
        <taxon>Plasmodium (Plasmodium)</taxon>
    </lineage>
</organism>
<dbReference type="GO" id="GO:0006412">
    <property type="term" value="P:translation"/>
    <property type="evidence" value="ECO:0007669"/>
    <property type="project" value="InterPro"/>
</dbReference>
<dbReference type="PROSITE" id="PS00529">
    <property type="entry name" value="RIBOSOMAL_S24E"/>
    <property type="match status" value="1"/>
</dbReference>
<feature type="region of interest" description="Disordered" evidence="5">
    <location>
        <begin position="101"/>
        <end position="126"/>
    </location>
</feature>
<dbReference type="SUPFAM" id="SSF54189">
    <property type="entry name" value="Ribosomal proteins S24e, L23 and L15e"/>
    <property type="match status" value="1"/>
</dbReference>
<evidence type="ECO:0000313" key="6">
    <source>
        <dbReference type="EMBL" id="SBT36215.1"/>
    </source>
</evidence>
<feature type="compositionally biased region" description="Basic and acidic residues" evidence="5">
    <location>
        <begin position="101"/>
        <end position="112"/>
    </location>
</feature>
<dbReference type="FunFam" id="3.30.70.3370:FF:000001">
    <property type="entry name" value="40S ribosomal protein S24"/>
    <property type="match status" value="1"/>
</dbReference>
<comment type="similarity">
    <text evidence="1 4">Belongs to the eukaryotic ribosomal protein eS24 family.</text>
</comment>
<evidence type="ECO:0000313" key="7">
    <source>
        <dbReference type="EMBL" id="SBT36618.1"/>
    </source>
</evidence>
<name>A0A1A8YXN4_PLAOA</name>
<dbReference type="EMBL" id="FLRE01000121">
    <property type="protein sequence ID" value="SBT36618.1"/>
    <property type="molecule type" value="Genomic_DNA"/>
</dbReference>
<dbReference type="InterPro" id="IPR001976">
    <property type="entry name" value="Ribosomal_eS24"/>
</dbReference>
<evidence type="ECO:0000313" key="9">
    <source>
        <dbReference type="Proteomes" id="UP000078555"/>
    </source>
</evidence>
<evidence type="ECO:0000313" key="8">
    <source>
        <dbReference type="Proteomes" id="UP000078550"/>
    </source>
</evidence>
<dbReference type="Gene3D" id="3.30.70.3370">
    <property type="match status" value="1"/>
</dbReference>
<keyword evidence="9" id="KW-1185">Reference proteome</keyword>
<evidence type="ECO:0000256" key="1">
    <source>
        <dbReference type="ARBA" id="ARBA00009680"/>
    </source>
</evidence>
<keyword evidence="3" id="KW-0687">Ribonucleoprotein</keyword>
<dbReference type="Proteomes" id="UP000078555">
    <property type="component" value="Unassembled WGS sequence"/>
</dbReference>
<dbReference type="AlphaFoldDB" id="A0A1A8YXN4"/>
<dbReference type="EMBL" id="FLRD01000092">
    <property type="protein sequence ID" value="SBT36215.1"/>
    <property type="molecule type" value="Genomic_DNA"/>
</dbReference>
<accession>A0A1A8YXN4</accession>
<evidence type="ECO:0000256" key="2">
    <source>
        <dbReference type="ARBA" id="ARBA00022980"/>
    </source>
</evidence>
<protein>
    <recommendedName>
        <fullName evidence="4">40S ribosomal protein S24</fullName>
    </recommendedName>
</protein>
<evidence type="ECO:0000256" key="3">
    <source>
        <dbReference type="ARBA" id="ARBA00023274"/>
    </source>
</evidence>
<evidence type="ECO:0000256" key="4">
    <source>
        <dbReference type="RuleBase" id="RU004383"/>
    </source>
</evidence>
<feature type="compositionally biased region" description="Basic residues" evidence="5">
    <location>
        <begin position="113"/>
        <end position="123"/>
    </location>
</feature>
<sequence>MSDQFTVRVKKYMSNPLLRRKQFALEILHPNKGTVSKKDVKERLAKMYKLNNVNTIVLFGFKVLFGGGRTKGFGLIYNSVDAVKKFEKKYRQIREGLITKENKPGRRAAKELKNRRKKVRGTAKTKVSGSKKKETAFISSKCCAKGYKTFFKVLSVPTFTHKLFERKYGEKSGSTTPI</sequence>
<dbReference type="GO" id="GO:0003735">
    <property type="term" value="F:structural constituent of ribosome"/>
    <property type="evidence" value="ECO:0007669"/>
    <property type="project" value="InterPro"/>
</dbReference>
<dbReference type="PANTHER" id="PTHR10496">
    <property type="entry name" value="40S RIBOSOMAL PROTEIN S24"/>
    <property type="match status" value="1"/>
</dbReference>
<dbReference type="InterPro" id="IPR053709">
    <property type="entry name" value="eRP_eS24_sf"/>
</dbReference>
<reference evidence="6" key="1">
    <citation type="submission" date="2016-05" db="EMBL/GenBank/DDBJ databases">
        <authorList>
            <person name="Lavstsen T."/>
            <person name="Jespersen J.S."/>
        </authorList>
    </citation>
    <scope>NUCLEOTIDE SEQUENCE [LARGE SCALE GENOMIC DNA]</scope>
</reference>
<dbReference type="GO" id="GO:0005840">
    <property type="term" value="C:ribosome"/>
    <property type="evidence" value="ECO:0007669"/>
    <property type="project" value="UniProtKB-KW"/>
</dbReference>
<evidence type="ECO:0000256" key="5">
    <source>
        <dbReference type="SAM" id="MobiDB-lite"/>
    </source>
</evidence>